<keyword evidence="1" id="KW-0472">Membrane</keyword>
<accession>L0K0I5</accession>
<feature type="transmembrane region" description="Helical" evidence="1">
    <location>
        <begin position="6"/>
        <end position="27"/>
    </location>
</feature>
<gene>
    <name evidence="2" type="ORF">Natoc_2298</name>
</gene>
<name>L0K0I5_9EURY</name>
<keyword evidence="3" id="KW-1185">Reference proteome</keyword>
<keyword evidence="1" id="KW-1133">Transmembrane helix</keyword>
<dbReference type="AlphaFoldDB" id="L0K0I5"/>
<dbReference type="HOGENOM" id="CLU_3245445_0_0_2"/>
<dbReference type="KEGG" id="nou:Natoc_2298"/>
<evidence type="ECO:0000313" key="2">
    <source>
        <dbReference type="EMBL" id="AGB38075.1"/>
    </source>
</evidence>
<organism evidence="2 3">
    <name type="scientific">Natronococcus occultus SP4</name>
    <dbReference type="NCBI Taxonomy" id="694430"/>
    <lineage>
        <taxon>Archaea</taxon>
        <taxon>Methanobacteriati</taxon>
        <taxon>Methanobacteriota</taxon>
        <taxon>Stenosarchaea group</taxon>
        <taxon>Halobacteria</taxon>
        <taxon>Halobacteriales</taxon>
        <taxon>Natrialbaceae</taxon>
        <taxon>Natronococcus</taxon>
    </lineage>
</organism>
<evidence type="ECO:0000313" key="3">
    <source>
        <dbReference type="Proteomes" id="UP000010878"/>
    </source>
</evidence>
<keyword evidence="1" id="KW-0812">Transmembrane</keyword>
<reference evidence="2 3" key="1">
    <citation type="submission" date="2012-11" db="EMBL/GenBank/DDBJ databases">
        <title>FINISHED of Natronococcus occultus SP4, DSM 3396.</title>
        <authorList>
            <consortium name="DOE Joint Genome Institute"/>
            <person name="Eisen J."/>
            <person name="Huntemann M."/>
            <person name="Wei C.-L."/>
            <person name="Han J."/>
            <person name="Detter J.C."/>
            <person name="Han C."/>
            <person name="Tapia R."/>
            <person name="Chen A."/>
            <person name="Kyrpides N."/>
            <person name="Mavromatis K."/>
            <person name="Markowitz V."/>
            <person name="Szeto E."/>
            <person name="Ivanova N."/>
            <person name="Mikhailova N."/>
            <person name="Ovchinnikova G."/>
            <person name="Pagani I."/>
            <person name="Pati A."/>
            <person name="Goodwin L."/>
            <person name="Nordberg H.P."/>
            <person name="Cantor M.N."/>
            <person name="Hua S.X."/>
            <person name="Woyke T."/>
            <person name="Eisen J."/>
            <person name="Klenk H.-P."/>
            <person name="Klenk H.-P."/>
        </authorList>
    </citation>
    <scope>NUCLEOTIDE SEQUENCE [LARGE SCALE GENOMIC DNA]</scope>
    <source>
        <strain evidence="2 3">SP4</strain>
    </source>
</reference>
<dbReference type="EMBL" id="CP003929">
    <property type="protein sequence ID" value="AGB38075.1"/>
    <property type="molecule type" value="Genomic_DNA"/>
</dbReference>
<sequence length="42" mass="4851">MCLRVILLQLLLVMVILFRWFGMLTVLTPVKYSLSTRLPSNA</sequence>
<dbReference type="Proteomes" id="UP000010878">
    <property type="component" value="Chromosome"/>
</dbReference>
<proteinExistence type="predicted"/>
<protein>
    <submittedName>
        <fullName evidence="2">Uncharacterized protein</fullName>
    </submittedName>
</protein>
<evidence type="ECO:0000256" key="1">
    <source>
        <dbReference type="SAM" id="Phobius"/>
    </source>
</evidence>